<accession>A0AAJ7UFS0</accession>
<dbReference type="PANTHER" id="PTHR19302:SF14">
    <property type="entry name" value="GAMMA-TUBULIN COMPLEX COMPONENT 3"/>
    <property type="match status" value="1"/>
</dbReference>
<dbReference type="GO" id="GO:0007020">
    <property type="term" value="P:microtubule nucleation"/>
    <property type="evidence" value="ECO:0007669"/>
    <property type="project" value="InterPro"/>
</dbReference>
<dbReference type="Pfam" id="PF04130">
    <property type="entry name" value="GCP_C_terminal"/>
    <property type="match status" value="1"/>
</dbReference>
<dbReference type="GO" id="GO:0051225">
    <property type="term" value="P:spindle assembly"/>
    <property type="evidence" value="ECO:0007669"/>
    <property type="project" value="TreeGrafter"/>
</dbReference>
<dbReference type="Proteomes" id="UP001318040">
    <property type="component" value="Chromosome 67"/>
</dbReference>
<dbReference type="GO" id="GO:0000278">
    <property type="term" value="P:mitotic cell cycle"/>
    <property type="evidence" value="ECO:0007669"/>
    <property type="project" value="TreeGrafter"/>
</dbReference>
<protein>
    <submittedName>
        <fullName evidence="10">Gamma-tubulin complex component 3</fullName>
    </submittedName>
</protein>
<feature type="domain" description="Gamma tubulin complex component protein N-terminal" evidence="8">
    <location>
        <begin position="258"/>
        <end position="397"/>
    </location>
</feature>
<keyword evidence="4" id="KW-0493">Microtubule</keyword>
<feature type="region of interest" description="Disordered" evidence="6">
    <location>
        <begin position="157"/>
        <end position="223"/>
    </location>
</feature>
<keyword evidence="9" id="KW-1185">Reference proteome</keyword>
<evidence type="ECO:0000259" key="8">
    <source>
        <dbReference type="Pfam" id="PF17681"/>
    </source>
</evidence>
<dbReference type="RefSeq" id="XP_032834420.1">
    <property type="nucleotide sequence ID" value="XM_032978529.1"/>
</dbReference>
<dbReference type="GO" id="GO:0051321">
    <property type="term" value="P:meiotic cell cycle"/>
    <property type="evidence" value="ECO:0007669"/>
    <property type="project" value="TreeGrafter"/>
</dbReference>
<comment type="similarity">
    <text evidence="2">Belongs to the TUBGCP family.</text>
</comment>
<dbReference type="InterPro" id="IPR041470">
    <property type="entry name" value="GCP_N"/>
</dbReference>
<reference evidence="10" key="1">
    <citation type="submission" date="2025-08" db="UniProtKB">
        <authorList>
            <consortium name="RefSeq"/>
        </authorList>
    </citation>
    <scope>IDENTIFICATION</scope>
    <source>
        <tissue evidence="10">Sperm</tissue>
    </source>
</reference>
<evidence type="ECO:0000313" key="9">
    <source>
        <dbReference type="Proteomes" id="UP001318040"/>
    </source>
</evidence>
<dbReference type="GO" id="GO:0031122">
    <property type="term" value="P:cytoplasmic microtubule organization"/>
    <property type="evidence" value="ECO:0007669"/>
    <property type="project" value="TreeGrafter"/>
</dbReference>
<keyword evidence="3" id="KW-0963">Cytoplasm</keyword>
<feature type="compositionally biased region" description="Low complexity" evidence="6">
    <location>
        <begin position="161"/>
        <end position="193"/>
    </location>
</feature>
<comment type="subcellular location">
    <subcellularLocation>
        <location evidence="1">Cytoplasm</location>
        <location evidence="1">Cytoskeleton</location>
        <location evidence="1">Microtubule organizing center</location>
        <location evidence="1">Centrosome</location>
    </subcellularLocation>
</comment>
<dbReference type="Pfam" id="PF17681">
    <property type="entry name" value="GCP_N_terminal"/>
    <property type="match status" value="1"/>
</dbReference>
<dbReference type="GO" id="GO:0000930">
    <property type="term" value="C:gamma-tubulin complex"/>
    <property type="evidence" value="ECO:0007669"/>
    <property type="project" value="TreeGrafter"/>
</dbReference>
<dbReference type="GO" id="GO:0051011">
    <property type="term" value="F:microtubule minus-end binding"/>
    <property type="evidence" value="ECO:0007669"/>
    <property type="project" value="TreeGrafter"/>
</dbReference>
<evidence type="ECO:0000256" key="3">
    <source>
        <dbReference type="ARBA" id="ARBA00022490"/>
    </source>
</evidence>
<dbReference type="InterPro" id="IPR040457">
    <property type="entry name" value="GCP_C"/>
</dbReference>
<evidence type="ECO:0000256" key="1">
    <source>
        <dbReference type="ARBA" id="ARBA00004300"/>
    </source>
</evidence>
<dbReference type="Gene3D" id="1.20.120.1900">
    <property type="entry name" value="Gamma-tubulin complex, C-terminal domain"/>
    <property type="match status" value="1"/>
</dbReference>
<dbReference type="GO" id="GO:0000922">
    <property type="term" value="C:spindle pole"/>
    <property type="evidence" value="ECO:0007669"/>
    <property type="project" value="InterPro"/>
</dbReference>
<feature type="domain" description="Gamma tubulin complex component C-terminal" evidence="7">
    <location>
        <begin position="612"/>
        <end position="944"/>
    </location>
</feature>
<dbReference type="GO" id="GO:0043015">
    <property type="term" value="F:gamma-tubulin binding"/>
    <property type="evidence" value="ECO:0007669"/>
    <property type="project" value="InterPro"/>
</dbReference>
<sequence length="967" mass="109037">MSHSDNKSPNVLLQSLCCQILGKSESEIGHQFQYAVRVIGSSFTPTVERDEFLVAEKIKKELAKQKREVDAALFSELHRKLQTQAVLRNRWAALYLLLSLAENPRKPHAKLLSGSALFGNGLPLLVHSTPAPRPQSLPLPLLEVACGAGQAGGMVPCPGLQQQQQQRQQRQRGGLASSASFGSSGVSSVTPSGMRGPTPTPDSLYPGQSHRTPADGTARQAWASQSGPYGLVARSDAHGARSEGDVNTSVELSESLLVRDLLYVFQGIEGTYVRLSQTEGAYLIDPKVGAPKSLRDVTARLSEIGWLHNKARKYIDQRALDRAFGLVGQSFCAALHQELKEFYRLISVLHSQLNVEEDLGVNVGPEGSLTLRRLLVWTSEPRQRLHSLAALVDRCHGESTLATRLPLTLDLHASRTLTPHSTYTLAARLRRASNTGTRLYAVRPKTRESGCLRQQPPPPADVRLLLQSAVPSGWRAFNHHVFTYSRGVTPTTNKQKTTNLFCMLLVAKASLRFNLQTPGAPCRCYYRVGGGIFFLLLQVLSIGKSINFLHQVCQDRTLSTRPRPTSQLKEQRHGLTAGDGDIEWEWSQLQIDTVYARTSHHLLDTLNSRYHLMEHMQAMRRYLLLGQGDFVRHLMDLLKPELARPANTLYQHNLTGILETSVRATNAQFDSPDILNRVDVRLLEVSPGDTGWDVFSLDYHVDGPIATVFTQECMMQYLRVFNFLWRAKRMEYSLTDIWKGQMCHSKLLRSMPELSGVLQQSYVLASEMMHFIHQMQYYITFEVLECSWDRLLTQVRAAPALDHVIAAHQEFLSSCVSRCLLDADSRLMLAQLRAIFDQIVQFQAAQEGMQRAALQELQLRLQRQEEVAARQRAGEWGTTEARELHEEQRISEFRSHFVPKTRSQLRVLTQSYQDIVQQFLVMLTRSSDESLRFLSFRLDFNEHYRARNPHLRLSLGSARSQRRAPPH</sequence>
<dbReference type="CTD" id="10426"/>
<dbReference type="PANTHER" id="PTHR19302">
    <property type="entry name" value="GAMMA TUBULIN COMPLEX PROTEIN"/>
    <property type="match status" value="1"/>
</dbReference>
<evidence type="ECO:0000313" key="10">
    <source>
        <dbReference type="RefSeq" id="XP_032834420.1"/>
    </source>
</evidence>
<dbReference type="GO" id="GO:0005874">
    <property type="term" value="C:microtubule"/>
    <property type="evidence" value="ECO:0007669"/>
    <property type="project" value="UniProtKB-KW"/>
</dbReference>
<keyword evidence="5" id="KW-0206">Cytoskeleton</keyword>
<gene>
    <name evidence="10" type="primary">TUBGCP3</name>
</gene>
<organism evidence="9 10">
    <name type="scientific">Petromyzon marinus</name>
    <name type="common">Sea lamprey</name>
    <dbReference type="NCBI Taxonomy" id="7757"/>
    <lineage>
        <taxon>Eukaryota</taxon>
        <taxon>Metazoa</taxon>
        <taxon>Chordata</taxon>
        <taxon>Craniata</taxon>
        <taxon>Vertebrata</taxon>
        <taxon>Cyclostomata</taxon>
        <taxon>Hyperoartia</taxon>
        <taxon>Petromyzontiformes</taxon>
        <taxon>Petromyzontidae</taxon>
        <taxon>Petromyzon</taxon>
    </lineage>
</organism>
<dbReference type="InterPro" id="IPR007259">
    <property type="entry name" value="GCP"/>
</dbReference>
<dbReference type="InterPro" id="IPR042241">
    <property type="entry name" value="GCP_C_sf"/>
</dbReference>
<evidence type="ECO:0000259" key="7">
    <source>
        <dbReference type="Pfam" id="PF04130"/>
    </source>
</evidence>
<evidence type="ECO:0000256" key="2">
    <source>
        <dbReference type="ARBA" id="ARBA00010337"/>
    </source>
</evidence>
<dbReference type="GO" id="GO:0005813">
    <property type="term" value="C:centrosome"/>
    <property type="evidence" value="ECO:0007669"/>
    <property type="project" value="UniProtKB-SubCell"/>
</dbReference>
<evidence type="ECO:0000256" key="5">
    <source>
        <dbReference type="ARBA" id="ARBA00023212"/>
    </source>
</evidence>
<evidence type="ECO:0000256" key="6">
    <source>
        <dbReference type="SAM" id="MobiDB-lite"/>
    </source>
</evidence>
<dbReference type="AlphaFoldDB" id="A0AAJ7UFS0"/>
<dbReference type="KEGG" id="pmrn:116956753"/>
<name>A0AAJ7UFS0_PETMA</name>
<evidence type="ECO:0000256" key="4">
    <source>
        <dbReference type="ARBA" id="ARBA00022701"/>
    </source>
</evidence>
<proteinExistence type="inferred from homology"/>